<comment type="caution">
    <text evidence="1">The sequence shown here is derived from an EMBL/GenBank/DDBJ whole genome shotgun (WGS) entry which is preliminary data.</text>
</comment>
<protein>
    <recommendedName>
        <fullName evidence="3">Glutathionylspermidine synthase</fullName>
    </recommendedName>
</protein>
<dbReference type="RefSeq" id="WP_382379660.1">
    <property type="nucleotide sequence ID" value="NZ_JBHRZI010000046.1"/>
</dbReference>
<evidence type="ECO:0008006" key="3">
    <source>
        <dbReference type="Google" id="ProtNLM"/>
    </source>
</evidence>
<gene>
    <name evidence="1" type="ORF">ACFOWZ_42530</name>
</gene>
<dbReference type="Proteomes" id="UP001595690">
    <property type="component" value="Unassembled WGS sequence"/>
</dbReference>
<dbReference type="EMBL" id="JBHRZI010000046">
    <property type="protein sequence ID" value="MFC3898184.1"/>
    <property type="molecule type" value="Genomic_DNA"/>
</dbReference>
<proteinExistence type="predicted"/>
<organism evidence="1 2">
    <name type="scientific">Lentzea rhizosphaerae</name>
    <dbReference type="NCBI Taxonomy" id="2041025"/>
    <lineage>
        <taxon>Bacteria</taxon>
        <taxon>Bacillati</taxon>
        <taxon>Actinomycetota</taxon>
        <taxon>Actinomycetes</taxon>
        <taxon>Pseudonocardiales</taxon>
        <taxon>Pseudonocardiaceae</taxon>
        <taxon>Lentzea</taxon>
    </lineage>
</organism>
<reference evidence="2" key="1">
    <citation type="journal article" date="2019" name="Int. J. Syst. Evol. Microbiol.">
        <title>The Global Catalogue of Microorganisms (GCM) 10K type strain sequencing project: providing services to taxonomists for standard genome sequencing and annotation.</title>
        <authorList>
            <consortium name="The Broad Institute Genomics Platform"/>
            <consortium name="The Broad Institute Genome Sequencing Center for Infectious Disease"/>
            <person name="Wu L."/>
            <person name="Ma J."/>
        </authorList>
    </citation>
    <scope>NUCLEOTIDE SEQUENCE [LARGE SCALE GENOMIC DNA]</scope>
    <source>
        <strain evidence="2">CGMCC 4.7405</strain>
    </source>
</reference>
<accession>A0ABV8C8I2</accession>
<evidence type="ECO:0000313" key="1">
    <source>
        <dbReference type="EMBL" id="MFC3898184.1"/>
    </source>
</evidence>
<name>A0ABV8C8I2_9PSEU</name>
<sequence>MRDLGFPYKVAQAATPLVLPHSSYAELFRVTDVLVGLLRRTVLEVAPSQQGRVEAFSATARDYPLFIEDQVLEERYAHVMARPDVIVGPTGPRFVGFNISGGFGGTVEAHCRYQAWRKIYRQENGKLPFSYHDPIASRANLFVDVVEELAVPPRLAWVGALREHVEYPDSARYFDLDVDHLTRRGFSARYFEPEELEEAWNCPPHLRYHVGLRHINVPDWEVLGIDIEPVRKALDHGLLLLSTQLSGLLSNKLTLGLLSEGRSWMSSAERDLVDRYVPWTRIFTERHTSWRCEQVDLVPHVLAHRERMVLKRGIPSNGRHVFIGKDIDARTWQALVEDAAIAGTSVVQEHVPTEKVPLAVLPGPADEPEFVEVAPVLGPFLFGGRPGGVWARFLPDGGTGNLATAPTATDTVVVVA</sequence>
<keyword evidence="2" id="KW-1185">Reference proteome</keyword>
<dbReference type="SUPFAM" id="SSF56059">
    <property type="entry name" value="Glutathione synthetase ATP-binding domain-like"/>
    <property type="match status" value="1"/>
</dbReference>
<evidence type="ECO:0000313" key="2">
    <source>
        <dbReference type="Proteomes" id="UP001595690"/>
    </source>
</evidence>